<reference evidence="2 3" key="1">
    <citation type="submission" date="2016-10" db="EMBL/GenBank/DDBJ databases">
        <authorList>
            <person name="de Groot N.N."/>
        </authorList>
    </citation>
    <scope>NUCLEOTIDE SEQUENCE [LARGE SCALE GENOMIC DNA]</scope>
    <source>
        <strain evidence="2 3">LMG 26867</strain>
    </source>
</reference>
<name>A0A1H2B1U9_9PSED</name>
<keyword evidence="1" id="KW-0812">Transmembrane</keyword>
<dbReference type="AlphaFoldDB" id="A0A1H2B1U9"/>
<dbReference type="Proteomes" id="UP000198481">
    <property type="component" value="Chromosome I"/>
</dbReference>
<evidence type="ECO:0000313" key="2">
    <source>
        <dbReference type="EMBL" id="SDT52007.1"/>
    </source>
</evidence>
<keyword evidence="1" id="KW-0472">Membrane</keyword>
<organism evidence="2 3">
    <name type="scientific">Pseudomonas prosekii</name>
    <dbReference type="NCBI Taxonomy" id="1148509"/>
    <lineage>
        <taxon>Bacteria</taxon>
        <taxon>Pseudomonadati</taxon>
        <taxon>Pseudomonadota</taxon>
        <taxon>Gammaproteobacteria</taxon>
        <taxon>Pseudomonadales</taxon>
        <taxon>Pseudomonadaceae</taxon>
        <taxon>Pseudomonas</taxon>
    </lineage>
</organism>
<accession>A0A1H2B1U9</accession>
<dbReference type="STRING" id="1148509.SAMN05216222_4853"/>
<sequence length="38" mass="4395">MTSYQRAKRLYLWRGSDIVLFGTTFVMVLSALADRVTQ</sequence>
<dbReference type="EMBL" id="LT629762">
    <property type="protein sequence ID" value="SDT52007.1"/>
    <property type="molecule type" value="Genomic_DNA"/>
</dbReference>
<protein>
    <submittedName>
        <fullName evidence="2">Uncharacterized protein</fullName>
    </submittedName>
</protein>
<feature type="transmembrane region" description="Helical" evidence="1">
    <location>
        <begin position="12"/>
        <end position="33"/>
    </location>
</feature>
<gene>
    <name evidence="2" type="ORF">SAMN05216222_4853</name>
</gene>
<evidence type="ECO:0000313" key="3">
    <source>
        <dbReference type="Proteomes" id="UP000198481"/>
    </source>
</evidence>
<keyword evidence="1" id="KW-1133">Transmembrane helix</keyword>
<proteinExistence type="predicted"/>
<evidence type="ECO:0000256" key="1">
    <source>
        <dbReference type="SAM" id="Phobius"/>
    </source>
</evidence>